<dbReference type="PANTHER" id="PTHR39447:SF2">
    <property type="entry name" value="ALPHA-L-ARABINOFURANOSIDASE B"/>
    <property type="match status" value="1"/>
</dbReference>
<dbReference type="SMART" id="SM00320">
    <property type="entry name" value="WD40"/>
    <property type="match status" value="4"/>
</dbReference>
<evidence type="ECO:0000256" key="9">
    <source>
        <dbReference type="PIRSR" id="PIRSR638964-3"/>
    </source>
</evidence>
<protein>
    <recommendedName>
        <fullName evidence="10">Alpha-L-arabinofuranosidase</fullName>
        <ecNumber evidence="10">3.2.1.55</ecNumber>
    </recommendedName>
</protein>
<feature type="domain" description="Alpha-L-arabinofuranosidase B arabinose-binding" evidence="12">
    <location>
        <begin position="1059"/>
        <end position="1200"/>
    </location>
</feature>
<dbReference type="PANTHER" id="PTHR39447">
    <property type="entry name" value="ALPHA-L-ARABINOFURANOSIDASE B"/>
    <property type="match status" value="1"/>
</dbReference>
<dbReference type="Gene3D" id="2.80.10.50">
    <property type="match status" value="1"/>
</dbReference>
<dbReference type="GO" id="GO:0005576">
    <property type="term" value="C:extracellular region"/>
    <property type="evidence" value="ECO:0007669"/>
    <property type="project" value="UniProtKB-SubCell"/>
</dbReference>
<comment type="similarity">
    <text evidence="3 10">Belongs to the glycosyl hydrolase 54 family.</text>
</comment>
<evidence type="ECO:0000259" key="13">
    <source>
        <dbReference type="Pfam" id="PF09206"/>
    </source>
</evidence>
<dbReference type="FunFam" id="2.80.10.50:FF:000059">
    <property type="entry name" value="Probable alpha-L-arabinofuranosidase B"/>
    <property type="match status" value="1"/>
</dbReference>
<dbReference type="InterPro" id="IPR011009">
    <property type="entry name" value="Kinase-like_dom_sf"/>
</dbReference>
<evidence type="ECO:0000256" key="3">
    <source>
        <dbReference type="ARBA" id="ARBA00006963"/>
    </source>
</evidence>
<evidence type="ECO:0000256" key="4">
    <source>
        <dbReference type="ARBA" id="ARBA00022729"/>
    </source>
</evidence>
<keyword evidence="11" id="KW-0812">Transmembrane</keyword>
<dbReference type="GO" id="GO:0045493">
    <property type="term" value="P:xylan catabolic process"/>
    <property type="evidence" value="ECO:0007669"/>
    <property type="project" value="UniProtKB-KW"/>
</dbReference>
<dbReference type="EC" id="3.2.1.55" evidence="10"/>
<dbReference type="InterPro" id="IPR036195">
    <property type="entry name" value="AbfB_ABD_sf"/>
</dbReference>
<evidence type="ECO:0000259" key="12">
    <source>
        <dbReference type="Pfam" id="PF05270"/>
    </source>
</evidence>
<keyword evidence="4" id="KW-0732">Signal</keyword>
<dbReference type="SUPFAM" id="SSF49899">
    <property type="entry name" value="Concanavalin A-like lectins/glucanases"/>
    <property type="match status" value="1"/>
</dbReference>
<gene>
    <name evidence="14" type="ORF">GQ26_0052550</name>
</gene>
<dbReference type="FunFam" id="2.60.120.200:FF:000131">
    <property type="entry name" value="Probable alpha-L-arabinofuranosidase B"/>
    <property type="match status" value="1"/>
</dbReference>
<dbReference type="CDD" id="cd23399">
    <property type="entry name" value="beta-trefoil_ABD_ABFB"/>
    <property type="match status" value="1"/>
</dbReference>
<dbReference type="InterPro" id="IPR011042">
    <property type="entry name" value="6-blade_b-propeller_TolB-like"/>
</dbReference>
<evidence type="ECO:0000313" key="14">
    <source>
        <dbReference type="EMBL" id="KFX51477.1"/>
    </source>
</evidence>
<feature type="disulfide bond" evidence="9">
    <location>
        <begin position="788"/>
        <end position="793"/>
    </location>
</feature>
<feature type="domain" description="Alpha-L-arabinofuranosidase B catalytic" evidence="13">
    <location>
        <begin position="727"/>
        <end position="1041"/>
    </location>
</feature>
<dbReference type="Gene3D" id="2.60.120.200">
    <property type="match status" value="1"/>
</dbReference>
<dbReference type="SUPFAM" id="SSF50978">
    <property type="entry name" value="WD40 repeat-like"/>
    <property type="match status" value="2"/>
</dbReference>
<keyword evidence="11" id="KW-1133">Transmembrane helix</keyword>
<dbReference type="SUPFAM" id="SSF56112">
    <property type="entry name" value="Protein kinase-like (PK-like)"/>
    <property type="match status" value="1"/>
</dbReference>
<dbReference type="InterPro" id="IPR013320">
    <property type="entry name" value="ConA-like_dom_sf"/>
</dbReference>
<keyword evidence="5 10" id="KW-0378">Hydrolase</keyword>
<dbReference type="GO" id="GO:0031222">
    <property type="term" value="P:arabinan catabolic process"/>
    <property type="evidence" value="ECO:0007669"/>
    <property type="project" value="UniProtKB-UniRule"/>
</dbReference>
<dbReference type="Gene3D" id="1.10.510.10">
    <property type="entry name" value="Transferase(Phosphotransferase) domain 1"/>
    <property type="match status" value="1"/>
</dbReference>
<dbReference type="InterPro" id="IPR015943">
    <property type="entry name" value="WD40/YVTN_repeat-like_dom_sf"/>
</dbReference>
<keyword evidence="7 10" id="KW-0326">Glycosidase</keyword>
<dbReference type="HOGENOM" id="CLU_270331_0_0_1"/>
<dbReference type="InterPro" id="IPR036322">
    <property type="entry name" value="WD40_repeat_dom_sf"/>
</dbReference>
<comment type="caution">
    <text evidence="14">The sequence shown here is derived from an EMBL/GenBank/DDBJ whole genome shotgun (WGS) entry which is preliminary data.</text>
</comment>
<name>A0A093VG16_TALMA</name>
<dbReference type="UniPathway" id="UPA00667"/>
<feature type="active site" description="Proton donor" evidence="8">
    <location>
        <position position="1004"/>
    </location>
</feature>
<comment type="catalytic activity">
    <reaction evidence="1 10">
        <text>Hydrolysis of terminal non-reducing alpha-L-arabinofuranoside residues in alpha-L-arabinosides.</text>
        <dbReference type="EC" id="3.2.1.55"/>
    </reaction>
</comment>
<dbReference type="Gene3D" id="2.130.10.10">
    <property type="entry name" value="YVTN repeat-like/Quinoprotein amine dehydrogenase"/>
    <property type="match status" value="1"/>
</dbReference>
<evidence type="ECO:0000256" key="1">
    <source>
        <dbReference type="ARBA" id="ARBA00001462"/>
    </source>
</evidence>
<dbReference type="Pfam" id="PF09206">
    <property type="entry name" value="ArabFuran-catal"/>
    <property type="match status" value="1"/>
</dbReference>
<dbReference type="InterPro" id="IPR007934">
    <property type="entry name" value="AbfB_ABD"/>
</dbReference>
<evidence type="ECO:0000256" key="5">
    <source>
        <dbReference type="ARBA" id="ARBA00022801"/>
    </source>
</evidence>
<dbReference type="GO" id="GO:0045490">
    <property type="term" value="P:pectin catabolic process"/>
    <property type="evidence" value="ECO:0007669"/>
    <property type="project" value="TreeGrafter"/>
</dbReference>
<dbReference type="Pfam" id="PF05270">
    <property type="entry name" value="AbfB"/>
    <property type="match status" value="1"/>
</dbReference>
<dbReference type="Gene3D" id="2.120.10.30">
    <property type="entry name" value="TolB, C-terminal domain"/>
    <property type="match status" value="1"/>
</dbReference>
<comment type="pathway">
    <text evidence="2 10">Glycan metabolism; L-arabinan degradation.</text>
</comment>
<evidence type="ECO:0000256" key="7">
    <source>
        <dbReference type="ARBA" id="ARBA00023295"/>
    </source>
</evidence>
<reference evidence="14" key="1">
    <citation type="journal article" date="2014" name="PLoS Genet.">
        <title>Signature Gene Expression Reveals Novel Clues to the Molecular Mechanisms of Dimorphic Transition in Penicillium marneffei.</title>
        <authorList>
            <person name="Yang E."/>
            <person name="Wang G."/>
            <person name="Cai J."/>
            <person name="Woo P.C."/>
            <person name="Lau S.K."/>
            <person name="Yuen K.-Y."/>
            <person name="Chow W.-N."/>
            <person name="Lin X."/>
        </authorList>
    </citation>
    <scope>NUCLEOTIDE SEQUENCE [LARGE SCALE GENOMIC DNA]</scope>
    <source>
        <strain evidence="14">PM1</strain>
    </source>
</reference>
<keyword evidence="10" id="KW-0624">Polysaccharide degradation</keyword>
<keyword evidence="6" id="KW-0325">Glycoprotein</keyword>
<feature type="disulfide bond" evidence="9">
    <location>
        <begin position="728"/>
        <end position="738"/>
    </location>
</feature>
<dbReference type="GO" id="GO:0046556">
    <property type="term" value="F:alpha-L-arabinofuranosidase activity"/>
    <property type="evidence" value="ECO:0007669"/>
    <property type="project" value="UniProtKB-UniRule"/>
</dbReference>
<dbReference type="InterPro" id="IPR015289">
    <property type="entry name" value="A-L-arabinofuranosidase_B_cat"/>
</dbReference>
<keyword evidence="9" id="KW-1015">Disulfide bond</keyword>
<sequence length="1205" mass="128523">MVFSCNNLSTVTQEYLFQVLGAPVSEQLTRLDGGQLSEGLPKSLVKAAEWIGWIDEDEDLRLFDFGDSLFQGKEPAKPAHLGSLRAPETIFEKSFDYRIDLWHAGCMIYSFIFGSVPFWYLGDDELLVTKMIDLLGKLPSEWQPQWGWMKKESKSELDLNEGLQMGHRPPDLLEQRETPLDLKPYSTLPSMEPVHTTAIYPFFNLQDPSTTLILSSVRDHPIRLSSALSPQNLGTYSLINPSTEAFIAPHSILYPSHLGGSQFITGSDSLICIFDVSRTGNNGPVSRLPTIPSKRKQIVGGGVGMKGIVSALAMNPAQDGILAAGTFTRNIALYGARGSGELIGTFSIAKTEADSHIGGTGITQLLWSPCGRYLYVVERKSQGTLVYDIRVTGQLLGWLEGREAMSNQRMNVDVIAADGEDSHEVWAGGTDGIVRMWKNPHTTVGGHQPDFSSKIHDDPITSSVFHPGGSVLATCSGQKRFPEYDVDDIGKLFSSTSFLALIWALTLSAQASSHPNCPSARTIQQASLNPTWIENIAFRQPNGDVTAVFGMLGIADDVFAVVTSTFSTTTIIATEGSFSLWKVDLKNGKSGNGGASDVSKIPDIPEAMFINSVAKAEFHHSSACAVTEHNDQLATVLIANSLLGVVWKVDINTGEYEKVIYLPAVNIDNKHISEALAIQAYSDDKPVKVFAYVIACVGNAPSGIWKANRLNSMLALIFLIQSTLAGPCDIYSSGGTPCVAAHSTTRALYDSYTGVLYQISRGSDGATTDISPLTAGDVANASAQDAFCASTTCLITIIYDQSGQGNHLTQAPPGGAATGPEANGYDYLASAIGAPVMLNSDKAYGVFISPTNGYRVDDATGIATGDEPEGLYAVLDGTHYNTACCFDYGNAEVSNTDTGNGHMEAIYFGADTRTGSGDGPGPWIMADLENGLFSGYTAGNNNADITMSSRFVTATLKGEADQWAIRGGDATSGSLTTLYSGIRPANGYNPMSKEGAIILGIGGDNSDGAQGTFYEGVMTSGYPSDDVENEVQANIVAAGYAITSLISGPGLTVGSSVSLRATTACCTTNYVSHSGSTVELQVVNSSSTTALQQQASWTVCTGLGNSGCYSFESVDTPGSYIRHSNNQLQLNANDGTKLFSEDATFCPQAGLNSQGNSIRSWSYPGRFWRHYGGVLYIAANGGPNTFDSTTLYNDDVSFVISTGFA</sequence>
<organism evidence="14">
    <name type="scientific">Talaromyces marneffei PM1</name>
    <dbReference type="NCBI Taxonomy" id="1077442"/>
    <lineage>
        <taxon>Eukaryota</taxon>
        <taxon>Fungi</taxon>
        <taxon>Dikarya</taxon>
        <taxon>Ascomycota</taxon>
        <taxon>Pezizomycotina</taxon>
        <taxon>Eurotiomycetes</taxon>
        <taxon>Eurotiomycetidae</taxon>
        <taxon>Eurotiales</taxon>
        <taxon>Trichocomaceae</taxon>
        <taxon>Talaromyces</taxon>
        <taxon>Talaromyces sect. Talaromyces</taxon>
    </lineage>
</organism>
<keyword evidence="10" id="KW-0964">Secreted</keyword>
<dbReference type="AlphaFoldDB" id="A0A093VG16"/>
<dbReference type="InterPro" id="IPR001680">
    <property type="entry name" value="WD40_rpt"/>
</dbReference>
<accession>A0A093VG16</accession>
<evidence type="ECO:0000256" key="11">
    <source>
        <dbReference type="SAM" id="Phobius"/>
    </source>
</evidence>
<dbReference type="GO" id="GO:0046373">
    <property type="term" value="P:L-arabinose metabolic process"/>
    <property type="evidence" value="ECO:0007669"/>
    <property type="project" value="UniProtKB-UniRule"/>
</dbReference>
<feature type="disulfide bond" evidence="9">
    <location>
        <begin position="884"/>
        <end position="885"/>
    </location>
</feature>
<keyword evidence="10" id="KW-0119">Carbohydrate metabolism</keyword>
<evidence type="ECO:0000256" key="2">
    <source>
        <dbReference type="ARBA" id="ARBA00004834"/>
    </source>
</evidence>
<dbReference type="SUPFAM" id="SSF110221">
    <property type="entry name" value="AbfB domain"/>
    <property type="match status" value="1"/>
</dbReference>
<feature type="active site" description="Nucleophile" evidence="8">
    <location>
        <position position="929"/>
    </location>
</feature>
<dbReference type="EMBL" id="JPOX01000005">
    <property type="protein sequence ID" value="KFX51477.1"/>
    <property type="molecule type" value="Genomic_DNA"/>
</dbReference>
<evidence type="ECO:0000256" key="6">
    <source>
        <dbReference type="ARBA" id="ARBA00023180"/>
    </source>
</evidence>
<proteinExistence type="inferred from homology"/>
<feature type="transmembrane region" description="Helical" evidence="11">
    <location>
        <begin position="101"/>
        <end position="121"/>
    </location>
</feature>
<comment type="subcellular location">
    <subcellularLocation>
        <location evidence="10">Secreted</location>
    </subcellularLocation>
</comment>
<dbReference type="InterPro" id="IPR038964">
    <property type="entry name" value="ABFB"/>
</dbReference>
<keyword evidence="11" id="KW-0472">Membrane</keyword>
<keyword evidence="10" id="KW-0858">Xylan degradation</keyword>
<evidence type="ECO:0000256" key="8">
    <source>
        <dbReference type="PIRSR" id="PIRSR638964-1"/>
    </source>
</evidence>
<feature type="disulfide bond" evidence="9">
    <location>
        <begin position="1108"/>
        <end position="1146"/>
    </location>
</feature>
<evidence type="ECO:0000256" key="10">
    <source>
        <dbReference type="RuleBase" id="RU367111"/>
    </source>
</evidence>